<feature type="transmembrane region" description="Helical" evidence="6">
    <location>
        <begin position="103"/>
        <end position="125"/>
    </location>
</feature>
<name>A0ABM1RUJ6_LIMPO</name>
<dbReference type="Pfam" id="PF07690">
    <property type="entry name" value="MFS_1"/>
    <property type="match status" value="1"/>
</dbReference>
<gene>
    <name evidence="8" type="primary">LOC111083093</name>
</gene>
<dbReference type="PANTHER" id="PTHR43385">
    <property type="entry name" value="RIBOFLAVIN TRANSPORTER RIBJ"/>
    <property type="match status" value="1"/>
</dbReference>
<keyword evidence="5 6" id="KW-0472">Membrane</keyword>
<dbReference type="InterPro" id="IPR011701">
    <property type="entry name" value="MFS"/>
</dbReference>
<feature type="transmembrane region" description="Helical" evidence="6">
    <location>
        <begin position="386"/>
        <end position="408"/>
    </location>
</feature>
<evidence type="ECO:0000256" key="4">
    <source>
        <dbReference type="ARBA" id="ARBA00022989"/>
    </source>
</evidence>
<evidence type="ECO:0000313" key="7">
    <source>
        <dbReference type="Proteomes" id="UP000694941"/>
    </source>
</evidence>
<keyword evidence="7" id="KW-1185">Reference proteome</keyword>
<dbReference type="SUPFAM" id="SSF103473">
    <property type="entry name" value="MFS general substrate transporter"/>
    <property type="match status" value="1"/>
</dbReference>
<evidence type="ECO:0000256" key="1">
    <source>
        <dbReference type="ARBA" id="ARBA00004141"/>
    </source>
</evidence>
<accession>A0ABM1RUJ6</accession>
<feature type="transmembrane region" description="Helical" evidence="6">
    <location>
        <begin position="362"/>
        <end position="380"/>
    </location>
</feature>
<feature type="transmembrane region" description="Helical" evidence="6">
    <location>
        <begin position="445"/>
        <end position="469"/>
    </location>
</feature>
<feature type="transmembrane region" description="Helical" evidence="6">
    <location>
        <begin position="420"/>
        <end position="439"/>
    </location>
</feature>
<evidence type="ECO:0000256" key="5">
    <source>
        <dbReference type="ARBA" id="ARBA00023136"/>
    </source>
</evidence>
<proteinExistence type="predicted"/>
<feature type="transmembrane region" description="Helical" evidence="6">
    <location>
        <begin position="328"/>
        <end position="350"/>
    </location>
</feature>
<feature type="transmembrane region" description="Helical" evidence="6">
    <location>
        <begin position="49"/>
        <end position="65"/>
    </location>
</feature>
<evidence type="ECO:0000256" key="6">
    <source>
        <dbReference type="SAM" id="Phobius"/>
    </source>
</evidence>
<protein>
    <submittedName>
        <fullName evidence="8">Uncharacterized protein LOC111083093 isoform X1</fullName>
    </submittedName>
</protein>
<dbReference type="InterPro" id="IPR052983">
    <property type="entry name" value="MFS_Riboflavin_Transporter"/>
</dbReference>
<keyword evidence="3 6" id="KW-0812">Transmembrane</keyword>
<dbReference type="PANTHER" id="PTHR43385:SF1">
    <property type="entry name" value="RIBOFLAVIN TRANSPORTER RIBJ"/>
    <property type="match status" value="1"/>
</dbReference>
<comment type="subcellular location">
    <subcellularLocation>
        <location evidence="1">Membrane</location>
        <topology evidence="1">Multi-pass membrane protein</topology>
    </subcellularLocation>
</comment>
<reference evidence="8" key="1">
    <citation type="submission" date="2025-08" db="UniProtKB">
        <authorList>
            <consortium name="RefSeq"/>
        </authorList>
    </citation>
    <scope>IDENTIFICATION</scope>
    <source>
        <tissue evidence="8">Muscle</tissue>
    </source>
</reference>
<feature type="transmembrane region" description="Helical" evidence="6">
    <location>
        <begin position="7"/>
        <end position="29"/>
    </location>
</feature>
<dbReference type="RefSeq" id="XP_022235051.1">
    <property type="nucleotide sequence ID" value="XM_022379343.1"/>
</dbReference>
<feature type="transmembrane region" description="Helical" evidence="6">
    <location>
        <begin position="295"/>
        <end position="316"/>
    </location>
</feature>
<dbReference type="Proteomes" id="UP000694941">
    <property type="component" value="Unplaced"/>
</dbReference>
<dbReference type="GeneID" id="111083093"/>
<dbReference type="InterPro" id="IPR036259">
    <property type="entry name" value="MFS_trans_sf"/>
</dbReference>
<evidence type="ECO:0000256" key="2">
    <source>
        <dbReference type="ARBA" id="ARBA00022448"/>
    </source>
</evidence>
<organism evidence="7 8">
    <name type="scientific">Limulus polyphemus</name>
    <name type="common">Atlantic horseshoe crab</name>
    <dbReference type="NCBI Taxonomy" id="6850"/>
    <lineage>
        <taxon>Eukaryota</taxon>
        <taxon>Metazoa</taxon>
        <taxon>Ecdysozoa</taxon>
        <taxon>Arthropoda</taxon>
        <taxon>Chelicerata</taxon>
        <taxon>Merostomata</taxon>
        <taxon>Xiphosura</taxon>
        <taxon>Limulidae</taxon>
        <taxon>Limulus</taxon>
    </lineage>
</organism>
<feature type="transmembrane region" description="Helical" evidence="6">
    <location>
        <begin position="77"/>
        <end position="97"/>
    </location>
</feature>
<dbReference type="Gene3D" id="1.20.1250.20">
    <property type="entry name" value="MFS general substrate transporter like domains"/>
    <property type="match status" value="2"/>
</dbReference>
<evidence type="ECO:0000256" key="3">
    <source>
        <dbReference type="ARBA" id="ARBA00022692"/>
    </source>
</evidence>
<keyword evidence="2" id="KW-0813">Transport</keyword>
<evidence type="ECO:0000313" key="8">
    <source>
        <dbReference type="RefSeq" id="XP_022235051.1"/>
    </source>
</evidence>
<feature type="transmembrane region" description="Helical" evidence="6">
    <location>
        <begin position="182"/>
        <end position="205"/>
    </location>
</feature>
<keyword evidence="4 6" id="KW-1133">Transmembrane helix</keyword>
<sequence>MEVRPFISVGGCFLIYLAIGTILTFGNLTPYLTSYLRQRVKKDITYEETSWIFYSYISTCSLLYFGGKLGSFIGRRWSMIVGSCILCFGIAVTYWSIQHSLVATIITYGVVDTLGLVCCFGHPVVTAVEWFPNKKGLVTGIVASGIALTPLFMNSVQTFFVNPTNVQPASDGFFYNDEVIESVPILFLIMASVNGGFLLIGLLMYQELPRESNQEETISSELTNVYETSRRSCSKELSGPITKDLDYRTTINNDNLFESLEEDSANVNVDDEQPYSNGDVKLHVSPKEALKMKEFYLLSIVCICSYYPLMFVNIIYKTYGQTFIPDDTFLSTTGSVAGVVHALSRVIVGLIQDKLSYKLTSLLLLGVKTVFLVTMVATPYGGEVMYMIWICGLFATFPLVFVCIPVAVAEVFGTKYTAEIFGMVLFTSTASFFLWPLVLHRVTSSLGWFATFCVTATVSFIGILVTILFPETHRTQPLISSSFDGDKERTRYGAFEYNK</sequence>
<feature type="transmembrane region" description="Helical" evidence="6">
    <location>
        <begin position="137"/>
        <end position="162"/>
    </location>
</feature>